<keyword evidence="2" id="KW-1185">Reference proteome</keyword>
<dbReference type="PANTHER" id="PTHR47505:SF1">
    <property type="entry name" value="DNA UTILIZATION PROTEIN YHGH"/>
    <property type="match status" value="1"/>
</dbReference>
<protein>
    <recommendedName>
        <fullName evidence="3">Phosphoribosyltransferase domain-containing protein</fullName>
    </recommendedName>
</protein>
<reference evidence="1 2" key="1">
    <citation type="submission" date="2014-07" db="EMBL/GenBank/DDBJ databases">
        <title>Complete genome sequence of Corynebacterium atypicum DSM 44849: identifiction of the mycolic acid biosynthesis genes.</title>
        <authorList>
            <person name="Tippelt A."/>
            <person name="Mollmann S."/>
            <person name="Albersmeier A."/>
            <person name="Jaenicke S."/>
            <person name="Ruckert C."/>
            <person name="Tauch A."/>
        </authorList>
    </citation>
    <scope>NUCLEOTIDE SEQUENCE [LARGE SCALE GENOMIC DNA]</scope>
    <source>
        <strain evidence="1 2">R2070</strain>
    </source>
</reference>
<dbReference type="EMBL" id="CP008944">
    <property type="protein sequence ID" value="AIG63783.1"/>
    <property type="molecule type" value="Genomic_DNA"/>
</dbReference>
<proteinExistence type="predicted"/>
<dbReference type="Proteomes" id="UP000028504">
    <property type="component" value="Chromosome"/>
</dbReference>
<evidence type="ECO:0008006" key="3">
    <source>
        <dbReference type="Google" id="ProtNLM"/>
    </source>
</evidence>
<dbReference type="PANTHER" id="PTHR47505">
    <property type="entry name" value="DNA UTILIZATION PROTEIN YHGH"/>
    <property type="match status" value="1"/>
</dbReference>
<sequence>MVVELFLPRRCAGCQAPGAVLCPSCRRELARPPYRVSPRTEPGMPVWALGPYSEVRQSVIVAMKERRDFAARTAVGAVFRAGLERLVALGELPEDVVVVPAPTRRRAARLRGGDPMRAVGAASGFPVRSLLVHGAGVRDSVGLSPVQRKENMARGVRLVAPVPLGRSLVLIDDVVTTGATLWSAAARLLAAGATVAGALTFAAA</sequence>
<organism evidence="1 2">
    <name type="scientific">Corynebacterium atypicum</name>
    <dbReference type="NCBI Taxonomy" id="191610"/>
    <lineage>
        <taxon>Bacteria</taxon>
        <taxon>Bacillati</taxon>
        <taxon>Actinomycetota</taxon>
        <taxon>Actinomycetes</taxon>
        <taxon>Mycobacteriales</taxon>
        <taxon>Corynebacteriaceae</taxon>
        <taxon>Corynebacterium</taxon>
    </lineage>
</organism>
<dbReference type="Gene3D" id="3.40.50.2020">
    <property type="match status" value="1"/>
</dbReference>
<gene>
    <name evidence="1" type="ORF">CATYP_02775</name>
</gene>
<dbReference type="InterPro" id="IPR029057">
    <property type="entry name" value="PRTase-like"/>
</dbReference>
<evidence type="ECO:0000313" key="2">
    <source>
        <dbReference type="Proteomes" id="UP000028504"/>
    </source>
</evidence>
<dbReference type="SUPFAM" id="SSF53271">
    <property type="entry name" value="PRTase-like"/>
    <property type="match status" value="1"/>
</dbReference>
<name>A0ABN4DBV6_9CORY</name>
<evidence type="ECO:0000313" key="1">
    <source>
        <dbReference type="EMBL" id="AIG63783.1"/>
    </source>
</evidence>
<dbReference type="InterPro" id="IPR051910">
    <property type="entry name" value="ComF/GntX_DNA_util-trans"/>
</dbReference>
<accession>A0ABN4DBV6</accession>